<feature type="non-terminal residue" evidence="1">
    <location>
        <position position="40"/>
    </location>
</feature>
<protein>
    <submittedName>
        <fullName evidence="1">Uncharacterized protein</fullName>
    </submittedName>
</protein>
<dbReference type="AlphaFoldDB" id="A0A8J2KG83"/>
<evidence type="ECO:0000313" key="2">
    <source>
        <dbReference type="Proteomes" id="UP000708208"/>
    </source>
</evidence>
<accession>A0A8J2KG83</accession>
<dbReference type="OrthoDB" id="10063988at2759"/>
<evidence type="ECO:0000313" key="1">
    <source>
        <dbReference type="EMBL" id="CAG7725649.1"/>
    </source>
</evidence>
<feature type="non-terminal residue" evidence="1">
    <location>
        <position position="1"/>
    </location>
</feature>
<keyword evidence="2" id="KW-1185">Reference proteome</keyword>
<gene>
    <name evidence="1" type="ORF">AFUS01_LOCUS14597</name>
</gene>
<sequence>KSADVVQLAVFNYRLRGSNCSTVIQVYDMEEDPANYTDRL</sequence>
<organism evidence="1 2">
    <name type="scientific">Allacma fusca</name>
    <dbReference type="NCBI Taxonomy" id="39272"/>
    <lineage>
        <taxon>Eukaryota</taxon>
        <taxon>Metazoa</taxon>
        <taxon>Ecdysozoa</taxon>
        <taxon>Arthropoda</taxon>
        <taxon>Hexapoda</taxon>
        <taxon>Collembola</taxon>
        <taxon>Symphypleona</taxon>
        <taxon>Sminthuridae</taxon>
        <taxon>Allacma</taxon>
    </lineage>
</organism>
<dbReference type="Proteomes" id="UP000708208">
    <property type="component" value="Unassembled WGS sequence"/>
</dbReference>
<dbReference type="EMBL" id="CAJVCH010124983">
    <property type="protein sequence ID" value="CAG7725649.1"/>
    <property type="molecule type" value="Genomic_DNA"/>
</dbReference>
<comment type="caution">
    <text evidence="1">The sequence shown here is derived from an EMBL/GenBank/DDBJ whole genome shotgun (WGS) entry which is preliminary data.</text>
</comment>
<reference evidence="1" key="1">
    <citation type="submission" date="2021-06" db="EMBL/GenBank/DDBJ databases">
        <authorList>
            <person name="Hodson N. C."/>
            <person name="Mongue J. A."/>
            <person name="Jaron S. K."/>
        </authorList>
    </citation>
    <scope>NUCLEOTIDE SEQUENCE</scope>
</reference>
<proteinExistence type="predicted"/>
<name>A0A8J2KG83_9HEXA</name>